<feature type="domain" description="ADAMTS/ADAMTS-like cysteine-rich" evidence="12">
    <location>
        <begin position="317"/>
        <end position="383"/>
    </location>
</feature>
<evidence type="ECO:0000256" key="6">
    <source>
        <dbReference type="ARBA" id="ARBA00023157"/>
    </source>
</evidence>
<dbReference type="GO" id="GO:0016787">
    <property type="term" value="F:hydrolase activity"/>
    <property type="evidence" value="ECO:0007669"/>
    <property type="project" value="UniProtKB-KW"/>
</dbReference>
<dbReference type="AlphaFoldDB" id="A0ABD0YUC2"/>
<reference evidence="13 14" key="1">
    <citation type="submission" date="2024-07" db="EMBL/GenBank/DDBJ databases">
        <title>Chromosome-level genome assembly of the water stick insect Ranatra chinensis (Heteroptera: Nepidae).</title>
        <authorList>
            <person name="Liu X."/>
        </authorList>
    </citation>
    <scope>NUCLEOTIDE SEQUENCE [LARGE SCALE GENOMIC DNA]</scope>
    <source>
        <strain evidence="13">Cailab_2021Rc</strain>
        <tissue evidence="13">Muscle</tissue>
    </source>
</reference>
<evidence type="ECO:0000259" key="11">
    <source>
        <dbReference type="Pfam" id="PF17921"/>
    </source>
</evidence>
<evidence type="ECO:0000256" key="1">
    <source>
        <dbReference type="ARBA" id="ARBA00004613"/>
    </source>
</evidence>
<evidence type="ECO:0000313" key="14">
    <source>
        <dbReference type="Proteomes" id="UP001558652"/>
    </source>
</evidence>
<dbReference type="SUPFAM" id="SSF82895">
    <property type="entry name" value="TSP-1 type 1 repeat"/>
    <property type="match status" value="1"/>
</dbReference>
<dbReference type="InterPro" id="IPR041645">
    <property type="entry name" value="ADAMTS_CR_2"/>
</dbReference>
<evidence type="ECO:0000256" key="2">
    <source>
        <dbReference type="ARBA" id="ARBA00022525"/>
    </source>
</evidence>
<evidence type="ECO:0000259" key="12">
    <source>
        <dbReference type="Pfam" id="PF19236"/>
    </source>
</evidence>
<gene>
    <name evidence="13" type="ORF">AAG570_006557</name>
</gene>
<keyword evidence="2" id="KW-0964">Secreted</keyword>
<dbReference type="Gene3D" id="2.20.100.10">
    <property type="entry name" value="Thrombospondin type-1 (TSP1) repeat"/>
    <property type="match status" value="1"/>
</dbReference>
<dbReference type="InterPro" id="IPR036383">
    <property type="entry name" value="TSP1_rpt_sf"/>
</dbReference>
<dbReference type="InterPro" id="IPR050439">
    <property type="entry name" value="ADAMTS_ADAMTS-like"/>
</dbReference>
<keyword evidence="3" id="KW-0479">Metal-binding</keyword>
<keyword evidence="6" id="KW-1015">Disulfide bond</keyword>
<dbReference type="Gene3D" id="2.60.120.830">
    <property type="match status" value="1"/>
</dbReference>
<dbReference type="Pfam" id="PF17921">
    <property type="entry name" value="Integrase_H2C2"/>
    <property type="match status" value="1"/>
</dbReference>
<dbReference type="InterPro" id="IPR045371">
    <property type="entry name" value="ADAMTS_CR_3"/>
</dbReference>
<dbReference type="InterPro" id="IPR000884">
    <property type="entry name" value="TSP1_rpt"/>
</dbReference>
<feature type="domain" description="ADAMTS/ADAMTS-like Spacer 1" evidence="9">
    <location>
        <begin position="506"/>
        <end position="579"/>
    </location>
</feature>
<feature type="domain" description="Integrase zinc-binding" evidence="11">
    <location>
        <begin position="450"/>
        <end position="483"/>
    </location>
</feature>
<evidence type="ECO:0000256" key="7">
    <source>
        <dbReference type="ARBA" id="ARBA00023180"/>
    </source>
</evidence>
<keyword evidence="5" id="KW-0862">Zinc</keyword>
<evidence type="ECO:0000256" key="5">
    <source>
        <dbReference type="ARBA" id="ARBA00022833"/>
    </source>
</evidence>
<dbReference type="Gene3D" id="3.40.1620.60">
    <property type="match status" value="1"/>
</dbReference>
<proteinExistence type="predicted"/>
<dbReference type="PANTHER" id="PTHR13723">
    <property type="entry name" value="ADAMTS A DISINTEGRIN AND METALLOPROTEASE WITH THROMBOSPONDIN MOTIFS PROTEASE"/>
    <property type="match status" value="1"/>
</dbReference>
<name>A0ABD0YUC2_9HEMI</name>
<evidence type="ECO:0000256" key="3">
    <source>
        <dbReference type="ARBA" id="ARBA00022723"/>
    </source>
</evidence>
<dbReference type="Proteomes" id="UP001558652">
    <property type="component" value="Unassembled WGS sequence"/>
</dbReference>
<dbReference type="FunFam" id="2.20.100.10:FF:000006">
    <property type="entry name" value="A disintegrin and metalloproteinase with thrombospondin motifs 1"/>
    <property type="match status" value="1"/>
</dbReference>
<dbReference type="Pfam" id="PF05986">
    <property type="entry name" value="ADAMTS_spacer1"/>
    <property type="match status" value="1"/>
</dbReference>
<dbReference type="SMART" id="SM00209">
    <property type="entry name" value="TSP1"/>
    <property type="match status" value="1"/>
</dbReference>
<evidence type="ECO:0000256" key="8">
    <source>
        <dbReference type="SAM" id="MobiDB-lite"/>
    </source>
</evidence>
<dbReference type="Pfam" id="PF17771">
    <property type="entry name" value="ADAMTS_CR_2"/>
    <property type="match status" value="1"/>
</dbReference>
<dbReference type="Pfam" id="PF00090">
    <property type="entry name" value="TSP_1"/>
    <property type="match status" value="1"/>
</dbReference>
<keyword evidence="14" id="KW-1185">Reference proteome</keyword>
<evidence type="ECO:0000313" key="13">
    <source>
        <dbReference type="EMBL" id="KAL1139575.1"/>
    </source>
</evidence>
<organism evidence="13 14">
    <name type="scientific">Ranatra chinensis</name>
    <dbReference type="NCBI Taxonomy" id="642074"/>
    <lineage>
        <taxon>Eukaryota</taxon>
        <taxon>Metazoa</taxon>
        <taxon>Ecdysozoa</taxon>
        <taxon>Arthropoda</taxon>
        <taxon>Hexapoda</taxon>
        <taxon>Insecta</taxon>
        <taxon>Pterygota</taxon>
        <taxon>Neoptera</taxon>
        <taxon>Paraneoptera</taxon>
        <taxon>Hemiptera</taxon>
        <taxon>Heteroptera</taxon>
        <taxon>Panheteroptera</taxon>
        <taxon>Nepomorpha</taxon>
        <taxon>Nepidae</taxon>
        <taxon>Ranatrinae</taxon>
        <taxon>Ranatra</taxon>
    </lineage>
</organism>
<comment type="caution">
    <text evidence="13">The sequence shown here is derived from an EMBL/GenBank/DDBJ whole genome shotgun (WGS) entry which is preliminary data.</text>
</comment>
<dbReference type="InterPro" id="IPR010294">
    <property type="entry name" value="ADAMTS_spacer1"/>
</dbReference>
<accession>A0ABD0YUC2</accession>
<dbReference type="GO" id="GO:0046872">
    <property type="term" value="F:metal ion binding"/>
    <property type="evidence" value="ECO:0007669"/>
    <property type="project" value="UniProtKB-KW"/>
</dbReference>
<dbReference type="PANTHER" id="PTHR13723:SF281">
    <property type="entry name" value="PAPILIN"/>
    <property type="match status" value="1"/>
</dbReference>
<dbReference type="GO" id="GO:0005576">
    <property type="term" value="C:extracellular region"/>
    <property type="evidence" value="ECO:0007669"/>
    <property type="project" value="UniProtKB-SubCell"/>
</dbReference>
<feature type="region of interest" description="Disordered" evidence="8">
    <location>
        <begin position="207"/>
        <end position="226"/>
    </location>
</feature>
<evidence type="ECO:0000259" key="10">
    <source>
        <dbReference type="Pfam" id="PF17771"/>
    </source>
</evidence>
<evidence type="ECO:0000256" key="4">
    <source>
        <dbReference type="ARBA" id="ARBA00022801"/>
    </source>
</evidence>
<dbReference type="InterPro" id="IPR041588">
    <property type="entry name" value="Integrase_H2C2"/>
</dbReference>
<protein>
    <submittedName>
        <fullName evidence="13">Uncharacterized protein</fullName>
    </submittedName>
</protein>
<evidence type="ECO:0000259" key="9">
    <source>
        <dbReference type="Pfam" id="PF05986"/>
    </source>
</evidence>
<comment type="subcellular location">
    <subcellularLocation>
        <location evidence="1">Secreted</location>
    </subcellularLocation>
</comment>
<sequence length="824" mass="92492">MRRSRGGTCLLNEPKDQPYKYNEILPGAVYDITAQCQLRYGPTFVQCKRGSEVCTALWCKESPTAKRCSSFGPPADGTECAPNKWCYKGECIEVGVMPETVDGGWGDWGPWSKCSRTCGGGVEIRERICNNPQPKHLGRYCQGTRKEYTICNTQPCGHIAKYRQEQCEEFNKKEVDGKLHTWNAHLPAFNDPKRTRFDSRRVEQKMSVPLSEGNGNPREASTSLPFGAGVKRRTPLSVSPHTALFAPDTDSRGEVQRHPIVEIRVEFRVFSNPKWEYVLVRLAPLHPLAVSPDWEWGLNASFLLSLCKYGVGISADFCKLYCLNEEDSLHLLRPRVADGTRCHPGTKNTCIQGSCVSVGCDWKIESGAVEDICGVCNGDGTHCVAQNISYTKVESEGRTGGGPGFTIKTDHKSLVWVEGLKETSARGVTYKLTTIEDPTEQDHKTRGKKNHRGIRKTLANLRRRYYWLGMGRTVTSQLALCELRARDNYVRVPEEPPTNGSVKSACSIPKGATNVIVREAAPSKNYLLYISPERQFYVENTRGNPPGEYLFGEDVAVLSYPEMDQEEMYMKGPIKKDLRYAFAVSENVGLTCTFVTEIKVPKEEPSYRWEFLKWEPCTALCGTGSEVWKWGECSGCLNKKGERHRQVECIMESPTLGADEDIIVDPSQCCGTPPKKTESCTSSKPCDEKEKKKKRRTSDDIFESEFLKYNLNTSDLKDYEYRLFKRAELHTTVNPASSSKKTLFVDILPVENISLKVAEINKCEGQAMQLSEETYEDEGANIANEILTNVKTLKGKQAMEKYMQVAHLTTRVPHTKKSAGNTCN</sequence>
<keyword evidence="4" id="KW-0378">Hydrolase</keyword>
<dbReference type="EMBL" id="JBFDAA010000002">
    <property type="protein sequence ID" value="KAL1139575.1"/>
    <property type="molecule type" value="Genomic_DNA"/>
</dbReference>
<feature type="domain" description="ADAMTS cysteine-rich" evidence="10">
    <location>
        <begin position="26"/>
        <end position="92"/>
    </location>
</feature>
<dbReference type="PRINTS" id="PR01705">
    <property type="entry name" value="TSP1REPEAT"/>
</dbReference>
<keyword evidence="7" id="KW-0325">Glycoprotein</keyword>
<dbReference type="PROSITE" id="PS50092">
    <property type="entry name" value="TSP1"/>
    <property type="match status" value="2"/>
</dbReference>
<dbReference type="Pfam" id="PF19236">
    <property type="entry name" value="ADAMTS_CR_3"/>
    <property type="match status" value="1"/>
</dbReference>